<dbReference type="GO" id="GO:0019843">
    <property type="term" value="F:rRNA binding"/>
    <property type="evidence" value="ECO:0007669"/>
    <property type="project" value="UniProtKB-UniRule"/>
</dbReference>
<dbReference type="InterPro" id="IPR023673">
    <property type="entry name" value="Ribosomal_uL1_CS"/>
</dbReference>
<dbReference type="GO" id="GO:0000049">
    <property type="term" value="F:tRNA binding"/>
    <property type="evidence" value="ECO:0007669"/>
    <property type="project" value="UniProtKB-KW"/>
</dbReference>
<protein>
    <recommendedName>
        <fullName evidence="8 9">Large ribosomal subunit protein uL1</fullName>
    </recommendedName>
</protein>
<evidence type="ECO:0000256" key="1">
    <source>
        <dbReference type="ARBA" id="ARBA00010531"/>
    </source>
</evidence>
<dbReference type="NCBIfam" id="TIGR01169">
    <property type="entry name" value="rplA_bact"/>
    <property type="match status" value="1"/>
</dbReference>
<evidence type="ECO:0000256" key="3">
    <source>
        <dbReference type="ARBA" id="ARBA00022730"/>
    </source>
</evidence>
<dbReference type="InterPro" id="IPR023674">
    <property type="entry name" value="Ribosomal_uL1-like"/>
</dbReference>
<dbReference type="GO" id="GO:0015934">
    <property type="term" value="C:large ribosomal subunit"/>
    <property type="evidence" value="ECO:0007669"/>
    <property type="project" value="InterPro"/>
</dbReference>
<keyword evidence="2 9" id="KW-0678">Repressor</keyword>
<evidence type="ECO:0000313" key="11">
    <source>
        <dbReference type="EMBL" id="OGB73887.1"/>
    </source>
</evidence>
<evidence type="ECO:0000256" key="9">
    <source>
        <dbReference type="HAMAP-Rule" id="MF_01318"/>
    </source>
</evidence>
<evidence type="ECO:0000256" key="7">
    <source>
        <dbReference type="ARBA" id="ARBA00023274"/>
    </source>
</evidence>
<dbReference type="PROSITE" id="PS01199">
    <property type="entry name" value="RIBOSOMAL_L1"/>
    <property type="match status" value="1"/>
</dbReference>
<dbReference type="Gene3D" id="3.40.50.790">
    <property type="match status" value="1"/>
</dbReference>
<dbReference type="Pfam" id="PF00687">
    <property type="entry name" value="Ribosomal_L1"/>
    <property type="match status" value="1"/>
</dbReference>
<keyword evidence="3 9" id="KW-0699">rRNA-binding</keyword>
<dbReference type="PANTHER" id="PTHR36427">
    <property type="entry name" value="54S RIBOSOMAL PROTEIN L1, MITOCHONDRIAL"/>
    <property type="match status" value="1"/>
</dbReference>
<evidence type="ECO:0000256" key="2">
    <source>
        <dbReference type="ARBA" id="ARBA00022491"/>
    </source>
</evidence>
<sequence>MAPRKFGHGKKYLAVLPKVDKNKFYPAIEAIQLVKETSPVKFDATVELHMQMGLDPKKSEQNIRSTVTLPAGTGKTLKILVLAEAGDAEKAKKAGADFAGLEDMIEKISKGWLGFDVVIATPAVMPQIGKLGQTLGTKGLMPNPKAGTVTTDVAKAVEEFKKGKVEFRLDKDAIIHMGIGKVSFTAENLLANLNIILGAVRAAKPGSSKGTYIKRLSLASTMGPGVKIDPGSI</sequence>
<comment type="similarity">
    <text evidence="1 9 10">Belongs to the universal ribosomal protein uL1 family.</text>
</comment>
<dbReference type="PIRSF" id="PIRSF002155">
    <property type="entry name" value="Ribosomal_L1"/>
    <property type="match status" value="1"/>
</dbReference>
<evidence type="ECO:0000256" key="5">
    <source>
        <dbReference type="ARBA" id="ARBA00022884"/>
    </source>
</evidence>
<proteinExistence type="inferred from homology"/>
<keyword evidence="9" id="KW-0820">tRNA-binding</keyword>
<dbReference type="InterPro" id="IPR028364">
    <property type="entry name" value="Ribosomal_uL1/biogenesis"/>
</dbReference>
<keyword evidence="4 9" id="KW-0810">Translation regulation</keyword>
<evidence type="ECO:0000256" key="4">
    <source>
        <dbReference type="ARBA" id="ARBA00022845"/>
    </source>
</evidence>
<evidence type="ECO:0000256" key="8">
    <source>
        <dbReference type="ARBA" id="ARBA00035241"/>
    </source>
</evidence>
<keyword evidence="6 9" id="KW-0689">Ribosomal protein</keyword>
<keyword evidence="7 9" id="KW-0687">Ribonucleoprotein</keyword>
<dbReference type="InterPro" id="IPR005878">
    <property type="entry name" value="Ribosom_uL1_bac-type"/>
</dbReference>
<dbReference type="GO" id="GO:0006417">
    <property type="term" value="P:regulation of translation"/>
    <property type="evidence" value="ECO:0007669"/>
    <property type="project" value="UniProtKB-KW"/>
</dbReference>
<organism evidence="11 12">
    <name type="scientific">candidate division Kazan bacterium RIFCSPLOWO2_01_FULL_45_19</name>
    <dbReference type="NCBI Taxonomy" id="1798538"/>
    <lineage>
        <taxon>Bacteria</taxon>
        <taxon>Bacteria division Kazan-3B-28</taxon>
    </lineage>
</organism>
<dbReference type="InterPro" id="IPR002143">
    <property type="entry name" value="Ribosomal_uL1"/>
</dbReference>
<dbReference type="SUPFAM" id="SSF56808">
    <property type="entry name" value="Ribosomal protein L1"/>
    <property type="match status" value="1"/>
</dbReference>
<dbReference type="Proteomes" id="UP000178085">
    <property type="component" value="Unassembled WGS sequence"/>
</dbReference>
<comment type="function">
    <text evidence="9">Protein L1 is also a translational repressor protein, it controls the translation of the L11 operon by binding to its mRNA.</text>
</comment>
<dbReference type="CDD" id="cd00403">
    <property type="entry name" value="Ribosomal_L1"/>
    <property type="match status" value="1"/>
</dbReference>
<dbReference type="FunFam" id="3.40.50.790:FF:000001">
    <property type="entry name" value="50S ribosomal protein L1"/>
    <property type="match status" value="1"/>
</dbReference>
<evidence type="ECO:0000256" key="10">
    <source>
        <dbReference type="RuleBase" id="RU000659"/>
    </source>
</evidence>
<comment type="function">
    <text evidence="9">Binds directly to 23S rRNA. The L1 stalk is quite mobile in the ribosome, and is involved in E site tRNA release.</text>
</comment>
<dbReference type="GO" id="GO:0006412">
    <property type="term" value="P:translation"/>
    <property type="evidence" value="ECO:0007669"/>
    <property type="project" value="UniProtKB-UniRule"/>
</dbReference>
<reference evidence="11 12" key="1">
    <citation type="journal article" date="2016" name="Nat. Commun.">
        <title>Thousands of microbial genomes shed light on interconnected biogeochemical processes in an aquifer system.</title>
        <authorList>
            <person name="Anantharaman K."/>
            <person name="Brown C.T."/>
            <person name="Hug L.A."/>
            <person name="Sharon I."/>
            <person name="Castelle C.J."/>
            <person name="Probst A.J."/>
            <person name="Thomas B.C."/>
            <person name="Singh A."/>
            <person name="Wilkins M.J."/>
            <person name="Karaoz U."/>
            <person name="Brodie E.L."/>
            <person name="Williams K.H."/>
            <person name="Hubbard S.S."/>
            <person name="Banfield J.F."/>
        </authorList>
    </citation>
    <scope>NUCLEOTIDE SEQUENCE [LARGE SCALE GENOMIC DNA]</scope>
</reference>
<dbReference type="AlphaFoldDB" id="A0A1F4NRL2"/>
<gene>
    <name evidence="9" type="primary">rplA</name>
    <name evidence="11" type="ORF">A3K51_02980</name>
</gene>
<dbReference type="HAMAP" id="MF_01318_B">
    <property type="entry name" value="Ribosomal_uL1_B"/>
    <property type="match status" value="1"/>
</dbReference>
<keyword evidence="5 9" id="KW-0694">RNA-binding</keyword>
<dbReference type="PANTHER" id="PTHR36427:SF3">
    <property type="entry name" value="LARGE RIBOSOMAL SUBUNIT PROTEIN UL1M"/>
    <property type="match status" value="1"/>
</dbReference>
<name>A0A1F4NRL2_UNCK3</name>
<dbReference type="EMBL" id="METD01000001">
    <property type="protein sequence ID" value="OGB73887.1"/>
    <property type="molecule type" value="Genomic_DNA"/>
</dbReference>
<dbReference type="Gene3D" id="3.30.190.20">
    <property type="match status" value="1"/>
</dbReference>
<dbReference type="InterPro" id="IPR016095">
    <property type="entry name" value="Ribosomal_uL1_3-a/b-sand"/>
</dbReference>
<comment type="caution">
    <text evidence="11">The sequence shown here is derived from an EMBL/GenBank/DDBJ whole genome shotgun (WGS) entry which is preliminary data.</text>
</comment>
<dbReference type="GO" id="GO:0003735">
    <property type="term" value="F:structural constituent of ribosome"/>
    <property type="evidence" value="ECO:0007669"/>
    <property type="project" value="InterPro"/>
</dbReference>
<accession>A0A1F4NRL2</accession>
<evidence type="ECO:0000256" key="6">
    <source>
        <dbReference type="ARBA" id="ARBA00022980"/>
    </source>
</evidence>
<comment type="subunit">
    <text evidence="9">Part of the 50S ribosomal subunit.</text>
</comment>
<evidence type="ECO:0000313" key="12">
    <source>
        <dbReference type="Proteomes" id="UP000178085"/>
    </source>
</evidence>